<sequence>MNTQSEAFSDTSTSVEVRKIKAGPPLSWVVDSFRLIRRHWKTILLAYLIVTVASVLIQVGIASLGAQRPGFGLFVLVLVGVFVAIVLQAGMAAVFHGAAEKQPRIQDVFRGFRGRSVLSMILLLVAMILVALAFGLVTYLLVRLFGAGDAMSGLFSPRESYGYTMGALMGGSSLVLGFVLLGTAVVMALFCYAMPLIIIADEGVISAMSNSFRASFKNLFVLCIFGMNMAAIYFLVMIVPMIGGALSTSLIVFGVVMGLASWLFGLVINGAYYLSFRDVLLPASAQQAATAE</sequence>
<evidence type="ECO:0000313" key="2">
    <source>
        <dbReference type="EMBL" id="TBW53334.1"/>
    </source>
</evidence>
<feature type="transmembrane region" description="Helical" evidence="1">
    <location>
        <begin position="71"/>
        <end position="95"/>
    </location>
</feature>
<evidence type="ECO:0008006" key="4">
    <source>
        <dbReference type="Google" id="ProtNLM"/>
    </source>
</evidence>
<feature type="transmembrane region" description="Helical" evidence="1">
    <location>
        <begin position="174"/>
        <end position="198"/>
    </location>
</feature>
<keyword evidence="1" id="KW-0812">Transmembrane</keyword>
<keyword evidence="1" id="KW-1133">Transmembrane helix</keyword>
<protein>
    <recommendedName>
        <fullName evidence="4">DUF975 family protein</fullName>
    </recommendedName>
</protein>
<dbReference type="RefSeq" id="WP_131482742.1">
    <property type="nucleotide sequence ID" value="NZ_SJDL01000025.1"/>
</dbReference>
<comment type="caution">
    <text evidence="2">The sequence shown here is derived from an EMBL/GenBank/DDBJ whole genome shotgun (WGS) entry which is preliminary data.</text>
</comment>
<feature type="transmembrane region" description="Helical" evidence="1">
    <location>
        <begin position="219"/>
        <end position="243"/>
    </location>
</feature>
<evidence type="ECO:0000313" key="3">
    <source>
        <dbReference type="Proteomes" id="UP000313645"/>
    </source>
</evidence>
<reference evidence="2 3" key="1">
    <citation type="submission" date="2019-02" db="EMBL/GenBank/DDBJ databases">
        <title>Marinobacter halodurans sp. nov., a marine bacterium isolated from sea tidal flat.</title>
        <authorList>
            <person name="Yoo Y."/>
            <person name="Lee D.W."/>
            <person name="Kim B.S."/>
            <person name="Kim J.-J."/>
        </authorList>
    </citation>
    <scope>NUCLEOTIDE SEQUENCE [LARGE SCALE GENOMIC DNA]</scope>
    <source>
        <strain evidence="2 3">YJ-S3-2</strain>
    </source>
</reference>
<proteinExistence type="predicted"/>
<feature type="transmembrane region" description="Helical" evidence="1">
    <location>
        <begin position="44"/>
        <end position="65"/>
    </location>
</feature>
<evidence type="ECO:0000256" key="1">
    <source>
        <dbReference type="SAM" id="Phobius"/>
    </source>
</evidence>
<feature type="transmembrane region" description="Helical" evidence="1">
    <location>
        <begin position="116"/>
        <end position="142"/>
    </location>
</feature>
<keyword evidence="3" id="KW-1185">Reference proteome</keyword>
<feature type="transmembrane region" description="Helical" evidence="1">
    <location>
        <begin position="249"/>
        <end position="274"/>
    </location>
</feature>
<keyword evidence="1" id="KW-0472">Membrane</keyword>
<accession>A0ABY1ZM13</accession>
<name>A0ABY1ZM13_9GAMM</name>
<organism evidence="2 3">
    <name type="scientific">Marinobacter halodurans</name>
    <dbReference type="NCBI Taxonomy" id="2528979"/>
    <lineage>
        <taxon>Bacteria</taxon>
        <taxon>Pseudomonadati</taxon>
        <taxon>Pseudomonadota</taxon>
        <taxon>Gammaproteobacteria</taxon>
        <taxon>Pseudomonadales</taxon>
        <taxon>Marinobacteraceae</taxon>
        <taxon>Marinobacter</taxon>
    </lineage>
</organism>
<dbReference type="EMBL" id="SJDL01000025">
    <property type="protein sequence ID" value="TBW53334.1"/>
    <property type="molecule type" value="Genomic_DNA"/>
</dbReference>
<gene>
    <name evidence="2" type="ORF">EZI54_15235</name>
</gene>
<dbReference type="Proteomes" id="UP000313645">
    <property type="component" value="Unassembled WGS sequence"/>
</dbReference>